<keyword evidence="1" id="KW-1133">Transmembrane helix</keyword>
<comment type="caution">
    <text evidence="2">The sequence shown here is derived from an EMBL/GenBank/DDBJ whole genome shotgun (WGS) entry which is preliminary data.</text>
</comment>
<proteinExistence type="predicted"/>
<dbReference type="HOGENOM" id="CLU_029683_2_0_6"/>
<evidence type="ECO:0008006" key="4">
    <source>
        <dbReference type="Google" id="ProtNLM"/>
    </source>
</evidence>
<gene>
    <name evidence="2" type="ORF">HMPREF9064_0733</name>
</gene>
<dbReference type="Proteomes" id="UP000032871">
    <property type="component" value="Unassembled WGS sequence"/>
</dbReference>
<keyword evidence="1" id="KW-0472">Membrane</keyword>
<protein>
    <recommendedName>
        <fullName evidence="4">GTP-binding protein</fullName>
    </recommendedName>
</protein>
<organism evidence="2 3">
    <name type="scientific">Aggregatibacter segnis ATCC 33393</name>
    <dbReference type="NCBI Taxonomy" id="888057"/>
    <lineage>
        <taxon>Bacteria</taxon>
        <taxon>Pseudomonadati</taxon>
        <taxon>Pseudomonadota</taxon>
        <taxon>Gammaproteobacteria</taxon>
        <taxon>Pasteurellales</taxon>
        <taxon>Pasteurellaceae</taxon>
        <taxon>Aggregatibacter</taxon>
    </lineage>
</organism>
<dbReference type="STRING" id="739.GCA_001059425_00966"/>
<dbReference type="Pfam" id="PF06097">
    <property type="entry name" value="DUF945"/>
    <property type="match status" value="1"/>
</dbReference>
<accession>E6KX39</accession>
<dbReference type="EMBL" id="AEPS01000003">
    <property type="protein sequence ID" value="EFU68070.1"/>
    <property type="molecule type" value="Genomic_DNA"/>
</dbReference>
<evidence type="ECO:0000313" key="3">
    <source>
        <dbReference type="Proteomes" id="UP000032871"/>
    </source>
</evidence>
<evidence type="ECO:0000256" key="1">
    <source>
        <dbReference type="SAM" id="Phobius"/>
    </source>
</evidence>
<dbReference type="AlphaFoldDB" id="E6KX39"/>
<name>E6KX39_9PAST</name>
<evidence type="ECO:0000313" key="2">
    <source>
        <dbReference type="EMBL" id="EFU68070.1"/>
    </source>
</evidence>
<reference evidence="2 3" key="1">
    <citation type="submission" date="2010-12" db="EMBL/GenBank/DDBJ databases">
        <authorList>
            <person name="Muzny D."/>
            <person name="Qin X."/>
            <person name="Deng J."/>
            <person name="Jiang H."/>
            <person name="Liu Y."/>
            <person name="Qu J."/>
            <person name="Song X.-Z."/>
            <person name="Zhang L."/>
            <person name="Thornton R."/>
            <person name="Coyle M."/>
            <person name="Francisco L."/>
            <person name="Jackson L."/>
            <person name="Javaid M."/>
            <person name="Korchina V."/>
            <person name="Kovar C."/>
            <person name="Mata R."/>
            <person name="Mathew T."/>
            <person name="Ngo R."/>
            <person name="Nguyen L."/>
            <person name="Nguyen N."/>
            <person name="Okwuonu G."/>
            <person name="Ongeri F."/>
            <person name="Pham C."/>
            <person name="Simmons D."/>
            <person name="Wilczek-Boney K."/>
            <person name="Hale W."/>
            <person name="Jakkamsetti A."/>
            <person name="Pham P."/>
            <person name="Ruth R."/>
            <person name="San Lucas F."/>
            <person name="Warren J."/>
            <person name="Zhang J."/>
            <person name="Zhao Z."/>
            <person name="Zhou C."/>
            <person name="Zhu D."/>
            <person name="Lee S."/>
            <person name="Bess C."/>
            <person name="Blankenburg K."/>
            <person name="Forbes L."/>
            <person name="Fu Q."/>
            <person name="Gubbala S."/>
            <person name="Hirani K."/>
            <person name="Jayaseelan J.C."/>
            <person name="Lara F."/>
            <person name="Munidasa M."/>
            <person name="Palculict T."/>
            <person name="Patil S."/>
            <person name="Pu L.-L."/>
            <person name="Saada N."/>
            <person name="Tang L."/>
            <person name="Weissenberger G."/>
            <person name="Zhu Y."/>
            <person name="Hemphill L."/>
            <person name="Shang Y."/>
            <person name="Youmans B."/>
            <person name="Ayvaz T."/>
            <person name="Ross M."/>
            <person name="Santibanez J."/>
            <person name="Aqrawi P."/>
            <person name="Gross S."/>
            <person name="Joshi V."/>
            <person name="Fowler G."/>
            <person name="Nazareth L."/>
            <person name="Reid J."/>
            <person name="Worley K."/>
            <person name="Petrosino J."/>
            <person name="Highlander S."/>
            <person name="Gibbs R."/>
        </authorList>
    </citation>
    <scope>NUCLEOTIDE SEQUENCE [LARGE SCALE GENOMIC DNA]</scope>
    <source>
        <strain evidence="2 3">ATCC 33393</strain>
    </source>
</reference>
<feature type="transmembrane region" description="Helical" evidence="1">
    <location>
        <begin position="31"/>
        <end position="50"/>
    </location>
</feature>
<keyword evidence="1" id="KW-0812">Transmembrane</keyword>
<keyword evidence="3" id="KW-1185">Reference proteome</keyword>
<sequence>MIFFLKNQICARLAELFHFLFIKDRGMKKSTLTLGVIAALGAAWVGGAWYTGKVAEEEFVHQVNLVNKDLSQSADSLGLDIRFDHVSFERGLFSSKTKYDILVAELENPSKTWTLPFEGTLYHGPLPLNQLSHFNFMPSLFSSVDLITKNETTAPWFEATKGKTPITVTTFVDYNQSGSSHVDLVPFEAVMEEGTLAVNGLDMKLGFKRDGVNKLDFALNKLQYSEPDKNASVEFNDLKIDAEYQRIPEWTYLSTGKQSLSGGAVKFNAIDSEGKNNHVEFKNWKVDFDTVRKDNILDSGAKIVFNGISVRDFDLGDLTIDMALNHVDGETFNQLIQVYNESAKQQHDELTDEEVQITKKFIDTQPQFILNPTLSNKAGKLASNLDISMASADFENAIGQGKIFRLFNHFIFKMDANKEALIEEAATVLQLDRLDDKEQATKVATEQVNLGVKNGVQQGILVEDGKSVKLDLVLEKGELKLNGNVIPEEQVASMLFLMVMSMGQ</sequence>
<dbReference type="InterPro" id="IPR010352">
    <property type="entry name" value="DUF945"/>
</dbReference>